<keyword evidence="1" id="KW-0812">Transmembrane</keyword>
<accession>A0A1M7TVL9</accession>
<sequence length="205" mass="21222">MDFVLDALPLVAAVLATPQYVPQIRRLHRTGDTAGVSWAWAALTSLHNTAWFAYFTLSGYWSAMVPSSAAALLAGVVAVMLARRGCGSVRTATLVGAWAATLGAAYVVAGRAGLGGLLTAAAIVQLAPPLRAAYRTARPTGIAAGTWVLLFAELSCWLAFGLHRSDPRLVILGATGVTASTLILARVAHAGRGFSRLGTRPARGG</sequence>
<evidence type="ECO:0000256" key="1">
    <source>
        <dbReference type="SAM" id="Phobius"/>
    </source>
</evidence>
<protein>
    <submittedName>
        <fullName evidence="2">PQ loop repeat-containing protein</fullName>
    </submittedName>
</protein>
<feature type="transmembrane region" description="Helical" evidence="1">
    <location>
        <begin position="169"/>
        <end position="188"/>
    </location>
</feature>
<proteinExistence type="predicted"/>
<evidence type="ECO:0000313" key="2">
    <source>
        <dbReference type="EMBL" id="SHN74772.1"/>
    </source>
</evidence>
<name>A0A1M7TVL9_9ACTN</name>
<organism evidence="2 3">
    <name type="scientific">Cryptosporangium aurantiacum</name>
    <dbReference type="NCBI Taxonomy" id="134849"/>
    <lineage>
        <taxon>Bacteria</taxon>
        <taxon>Bacillati</taxon>
        <taxon>Actinomycetota</taxon>
        <taxon>Actinomycetes</taxon>
        <taxon>Cryptosporangiales</taxon>
        <taxon>Cryptosporangiaceae</taxon>
        <taxon>Cryptosporangium</taxon>
    </lineage>
</organism>
<keyword evidence="1" id="KW-0472">Membrane</keyword>
<dbReference type="Gene3D" id="1.20.1280.290">
    <property type="match status" value="2"/>
</dbReference>
<keyword evidence="1" id="KW-1133">Transmembrane helix</keyword>
<keyword evidence="3" id="KW-1185">Reference proteome</keyword>
<feature type="transmembrane region" description="Helical" evidence="1">
    <location>
        <begin position="141"/>
        <end position="163"/>
    </location>
</feature>
<gene>
    <name evidence="2" type="ORF">SAMN05443668_107146</name>
</gene>
<dbReference type="Proteomes" id="UP000184440">
    <property type="component" value="Unassembled WGS sequence"/>
</dbReference>
<dbReference type="OrthoDB" id="3820288at2"/>
<feature type="transmembrane region" description="Helical" evidence="1">
    <location>
        <begin position="60"/>
        <end position="82"/>
    </location>
</feature>
<evidence type="ECO:0000313" key="3">
    <source>
        <dbReference type="Proteomes" id="UP000184440"/>
    </source>
</evidence>
<dbReference type="RefSeq" id="WP_073259954.1">
    <property type="nucleotide sequence ID" value="NZ_FRCS01000007.1"/>
</dbReference>
<dbReference type="EMBL" id="FRCS01000007">
    <property type="protein sequence ID" value="SHN74772.1"/>
    <property type="molecule type" value="Genomic_DNA"/>
</dbReference>
<dbReference type="AlphaFoldDB" id="A0A1M7TVL9"/>
<reference evidence="2 3" key="1">
    <citation type="submission" date="2016-11" db="EMBL/GenBank/DDBJ databases">
        <authorList>
            <person name="Jaros S."/>
            <person name="Januszkiewicz K."/>
            <person name="Wedrychowicz H."/>
        </authorList>
    </citation>
    <scope>NUCLEOTIDE SEQUENCE [LARGE SCALE GENOMIC DNA]</scope>
    <source>
        <strain evidence="2 3">DSM 46144</strain>
    </source>
</reference>